<evidence type="ECO:0000313" key="3">
    <source>
        <dbReference type="EMBL" id="KAJ0225728.1"/>
    </source>
</evidence>
<keyword evidence="1" id="KW-1133">Transmembrane helix</keyword>
<feature type="transmembrane region" description="Helical" evidence="1">
    <location>
        <begin position="170"/>
        <end position="189"/>
    </location>
</feature>
<name>A0A9R1WPD6_LACSA</name>
<dbReference type="InterPro" id="IPR031851">
    <property type="entry name" value="DUF4750"/>
</dbReference>
<dbReference type="EMBL" id="NBSK02000001">
    <property type="protein sequence ID" value="KAJ0225728.1"/>
    <property type="molecule type" value="Genomic_DNA"/>
</dbReference>
<evidence type="ECO:0000313" key="4">
    <source>
        <dbReference type="Proteomes" id="UP000235145"/>
    </source>
</evidence>
<proteinExistence type="predicted"/>
<dbReference type="Pfam" id="PF25285">
    <property type="entry name" value="DUF7875"/>
    <property type="match status" value="1"/>
</dbReference>
<dbReference type="PANTHER" id="PTHR36331">
    <property type="entry name" value="40S RIBOSOMAL PROTEIN"/>
    <property type="match status" value="1"/>
</dbReference>
<feature type="transmembrane region" description="Helical" evidence="1">
    <location>
        <begin position="15"/>
        <end position="40"/>
    </location>
</feature>
<organism evidence="3 4">
    <name type="scientific">Lactuca sativa</name>
    <name type="common">Garden lettuce</name>
    <dbReference type="NCBI Taxonomy" id="4236"/>
    <lineage>
        <taxon>Eukaryota</taxon>
        <taxon>Viridiplantae</taxon>
        <taxon>Streptophyta</taxon>
        <taxon>Embryophyta</taxon>
        <taxon>Tracheophyta</taxon>
        <taxon>Spermatophyta</taxon>
        <taxon>Magnoliopsida</taxon>
        <taxon>eudicotyledons</taxon>
        <taxon>Gunneridae</taxon>
        <taxon>Pentapetalae</taxon>
        <taxon>asterids</taxon>
        <taxon>campanulids</taxon>
        <taxon>Asterales</taxon>
        <taxon>Asteraceae</taxon>
        <taxon>Cichorioideae</taxon>
        <taxon>Cichorieae</taxon>
        <taxon>Lactucinae</taxon>
        <taxon>Lactuca</taxon>
    </lineage>
</organism>
<dbReference type="AlphaFoldDB" id="A0A9R1WPD6"/>
<reference evidence="3 4" key="1">
    <citation type="journal article" date="2017" name="Nat. Commun.">
        <title>Genome assembly with in vitro proximity ligation data and whole-genome triplication in lettuce.</title>
        <authorList>
            <person name="Reyes-Chin-Wo S."/>
            <person name="Wang Z."/>
            <person name="Yang X."/>
            <person name="Kozik A."/>
            <person name="Arikit S."/>
            <person name="Song C."/>
            <person name="Xia L."/>
            <person name="Froenicke L."/>
            <person name="Lavelle D.O."/>
            <person name="Truco M.J."/>
            <person name="Xia R."/>
            <person name="Zhu S."/>
            <person name="Xu C."/>
            <person name="Xu H."/>
            <person name="Xu X."/>
            <person name="Cox K."/>
            <person name="Korf I."/>
            <person name="Meyers B.C."/>
            <person name="Michelmore R.W."/>
        </authorList>
    </citation>
    <scope>NUCLEOTIDE SEQUENCE [LARGE SCALE GENOMIC DNA]</scope>
    <source>
        <strain evidence="4">cv. Salinas</strain>
        <tissue evidence="3">Seedlings</tissue>
    </source>
</reference>
<feature type="domain" description="DUF7875" evidence="2">
    <location>
        <begin position="110"/>
        <end position="205"/>
    </location>
</feature>
<sequence length="206" mass="23402">MESFVGCSLSYSDRFILLILRPILAVSFVISLLVFGWFLAWKLLLVHVPLVQEIFGLKKKPSLPKPSTRHRFTRFYNTLTPNHNDNSNLSARVEGLNFYLEAFLKKKSKMALRRFFGFSDGELMRSDSKPCSRLMRHTAGVFSVGGALGFWILCRLHYGPRVNVPRSLRWASTGAVTVSAGTALLVRLFSPECEPQNIEAYDKKKK</sequence>
<protein>
    <recommendedName>
        <fullName evidence="2">DUF7875 domain-containing protein</fullName>
    </recommendedName>
</protein>
<dbReference type="Proteomes" id="UP000235145">
    <property type="component" value="Unassembled WGS sequence"/>
</dbReference>
<keyword evidence="1" id="KW-0472">Membrane</keyword>
<accession>A0A9R1WPD6</accession>
<keyword evidence="1" id="KW-0812">Transmembrane</keyword>
<gene>
    <name evidence="3" type="ORF">LSAT_V11C100044440</name>
</gene>
<dbReference type="PANTHER" id="PTHR36331:SF1">
    <property type="entry name" value="40S RIBOSOMAL PROTEIN"/>
    <property type="match status" value="1"/>
</dbReference>
<evidence type="ECO:0000256" key="1">
    <source>
        <dbReference type="SAM" id="Phobius"/>
    </source>
</evidence>
<comment type="caution">
    <text evidence="3">The sequence shown here is derived from an EMBL/GenBank/DDBJ whole genome shotgun (WGS) entry which is preliminary data.</text>
</comment>
<evidence type="ECO:0000259" key="2">
    <source>
        <dbReference type="Pfam" id="PF25285"/>
    </source>
</evidence>
<dbReference type="InterPro" id="IPR057197">
    <property type="entry name" value="DUF7875"/>
</dbReference>
<keyword evidence="4" id="KW-1185">Reference proteome</keyword>
<dbReference type="Pfam" id="PF15938">
    <property type="entry name" value="DUF4750"/>
    <property type="match status" value="1"/>
</dbReference>
<feature type="transmembrane region" description="Helical" evidence="1">
    <location>
        <begin position="139"/>
        <end position="158"/>
    </location>
</feature>